<sequence length="99" mass="11483">MPRLGAGVDLKLFGACSPEAVSGCAQRWLKAFYVQKQELFVLTRELALLTRERVREELQLRKTKKRKEGPELRKAAALALLYWELAREVEWVEGGRIRR</sequence>
<comment type="caution">
    <text evidence="1">The sequence shown here is derived from an EMBL/GenBank/DDBJ whole genome shotgun (WGS) entry which is preliminary data.</text>
</comment>
<accession>A0A7C4BBC4</accession>
<protein>
    <submittedName>
        <fullName evidence="1">Uncharacterized protein</fullName>
    </submittedName>
</protein>
<dbReference type="EMBL" id="DTFI01000118">
    <property type="protein sequence ID" value="HGI43754.1"/>
    <property type="molecule type" value="Genomic_DNA"/>
</dbReference>
<gene>
    <name evidence="1" type="ORF">ENV17_05165</name>
</gene>
<evidence type="ECO:0000313" key="1">
    <source>
        <dbReference type="EMBL" id="HGI43754.1"/>
    </source>
</evidence>
<organism evidence="1">
    <name type="scientific">Thermofilum pendens</name>
    <dbReference type="NCBI Taxonomy" id="2269"/>
    <lineage>
        <taxon>Archaea</taxon>
        <taxon>Thermoproteota</taxon>
        <taxon>Thermoprotei</taxon>
        <taxon>Thermofilales</taxon>
        <taxon>Thermofilaceae</taxon>
        <taxon>Thermofilum</taxon>
    </lineage>
</organism>
<proteinExistence type="predicted"/>
<dbReference type="AlphaFoldDB" id="A0A7C4BBC4"/>
<reference evidence="1" key="1">
    <citation type="journal article" date="2020" name="mSystems">
        <title>Genome- and Community-Level Interaction Insights into Carbon Utilization and Element Cycling Functions of Hydrothermarchaeota in Hydrothermal Sediment.</title>
        <authorList>
            <person name="Zhou Z."/>
            <person name="Liu Y."/>
            <person name="Xu W."/>
            <person name="Pan J."/>
            <person name="Luo Z.H."/>
            <person name="Li M."/>
        </authorList>
    </citation>
    <scope>NUCLEOTIDE SEQUENCE [LARGE SCALE GENOMIC DNA]</scope>
    <source>
        <strain evidence="1">SpSt-735</strain>
    </source>
</reference>
<name>A0A7C4BBC4_THEPE</name>